<dbReference type="InterPro" id="IPR043143">
    <property type="entry name" value="Mal/L-sulf/L-lact_DH-like_NADP"/>
</dbReference>
<dbReference type="Pfam" id="PF02615">
    <property type="entry name" value="Ldh_2"/>
    <property type="match status" value="1"/>
</dbReference>
<dbReference type="PANTHER" id="PTHR11091">
    <property type="entry name" value="OXIDOREDUCTASE-RELATED"/>
    <property type="match status" value="1"/>
</dbReference>
<evidence type="ECO:0000256" key="1">
    <source>
        <dbReference type="ARBA" id="ARBA00023002"/>
    </source>
</evidence>
<sequence>MRLPFDEVKEVMKGKLMAHGCEEKKADKVAHEVARNSLEGTYTHGINRFARLIRNMDEGIVRPEAEPEIINRFGALEQVDGHLGFGITNAWFCMDEAIRLASENGIGMVALRNTNHWLRAATYGYQACEAGMAAICFTNTMPNMPTWGAVDSRIGNNPLVFAFPRKEGHLIVDMAMSQFSYGALELARLQGREMQIDAGFDKDGHLTKDPDAVIKSRRTLPTGYWKGAALSFMLDVFASTISMGNTVAGAGRLEGDEHGVSQMFLAIDYQKLVPEEVAEKTLEEVVADLLASTKDEHTDRIVYPGQRKQEIKEDNLKNHIPVDDGVWEEILKL</sequence>
<dbReference type="Proteomes" id="UP000005384">
    <property type="component" value="Unassembled WGS sequence"/>
</dbReference>
<evidence type="ECO:0000313" key="2">
    <source>
        <dbReference type="EMBL" id="EHI58392.1"/>
    </source>
</evidence>
<dbReference type="NCBIfam" id="NF009750">
    <property type="entry name" value="PRK13260.1"/>
    <property type="match status" value="1"/>
</dbReference>
<keyword evidence="1" id="KW-0560">Oxidoreductase</keyword>
<evidence type="ECO:0008006" key="4">
    <source>
        <dbReference type="Google" id="ProtNLM"/>
    </source>
</evidence>
<proteinExistence type="predicted"/>
<keyword evidence="3" id="KW-1185">Reference proteome</keyword>
<evidence type="ECO:0000313" key="3">
    <source>
        <dbReference type="Proteomes" id="UP000005384"/>
    </source>
</evidence>
<gene>
    <name evidence="2" type="ORF">HMPREF9473_03617</name>
</gene>
<dbReference type="PATRIC" id="fig|742737.3.peg.3597"/>
<dbReference type="RefSeq" id="WP_006781608.1">
    <property type="nucleotide sequence ID" value="NZ_CP040506.1"/>
</dbReference>
<dbReference type="InterPro" id="IPR036111">
    <property type="entry name" value="Mal/L-sulfo/L-lacto_DH-like_sf"/>
</dbReference>
<dbReference type="InterPro" id="IPR043144">
    <property type="entry name" value="Mal/L-sulf/L-lact_DH-like_ah"/>
</dbReference>
<accession>G5IJD9</accession>
<dbReference type="EMBL" id="ADLN01000101">
    <property type="protein sequence ID" value="EHI58392.1"/>
    <property type="molecule type" value="Genomic_DNA"/>
</dbReference>
<dbReference type="OrthoDB" id="9769447at2"/>
<protein>
    <recommendedName>
        <fullName evidence="4">3-dehydro-L-gulonate 2-dehydrogenase</fullName>
    </recommendedName>
</protein>
<dbReference type="SUPFAM" id="SSF89733">
    <property type="entry name" value="L-sulfolactate dehydrogenase-like"/>
    <property type="match status" value="1"/>
</dbReference>
<dbReference type="GO" id="GO:0016491">
    <property type="term" value="F:oxidoreductase activity"/>
    <property type="evidence" value="ECO:0007669"/>
    <property type="project" value="UniProtKB-KW"/>
</dbReference>
<dbReference type="HOGENOM" id="CLU_040452_4_0_9"/>
<dbReference type="PANTHER" id="PTHR11091:SF3">
    <property type="entry name" value="2,3-DIKETO-L-GULONATE REDUCTASE"/>
    <property type="match status" value="1"/>
</dbReference>
<dbReference type="Gene3D" id="3.30.1370.60">
    <property type="entry name" value="Hypothetical oxidoreductase yiak, domain 2"/>
    <property type="match status" value="1"/>
</dbReference>
<dbReference type="AlphaFoldDB" id="G5IJD9"/>
<reference evidence="2 3" key="1">
    <citation type="submission" date="2011-08" db="EMBL/GenBank/DDBJ databases">
        <title>The Genome Sequence of Clostridium hathewayi WAL-18680.</title>
        <authorList>
            <consortium name="The Broad Institute Genome Sequencing Platform"/>
            <person name="Earl A."/>
            <person name="Ward D."/>
            <person name="Feldgarden M."/>
            <person name="Gevers D."/>
            <person name="Finegold S.M."/>
            <person name="Summanen P.H."/>
            <person name="Molitoris D.R."/>
            <person name="Song M."/>
            <person name="Daigneault M."/>
            <person name="Allen-Vercoe E."/>
            <person name="Young S.K."/>
            <person name="Zeng Q."/>
            <person name="Gargeya S."/>
            <person name="Fitzgerald M."/>
            <person name="Haas B."/>
            <person name="Abouelleil A."/>
            <person name="Alvarado L."/>
            <person name="Arachchi H.M."/>
            <person name="Berlin A."/>
            <person name="Brown A."/>
            <person name="Chapman S.B."/>
            <person name="Chen Z."/>
            <person name="Dunbar C."/>
            <person name="Freedman E."/>
            <person name="Gearin G."/>
            <person name="Gellesch M."/>
            <person name="Goldberg J."/>
            <person name="Griggs A."/>
            <person name="Gujja S."/>
            <person name="Heiman D."/>
            <person name="Howarth C."/>
            <person name="Larson L."/>
            <person name="Lui A."/>
            <person name="MacDonald P.J.P."/>
            <person name="Montmayeur A."/>
            <person name="Murphy C."/>
            <person name="Neiman D."/>
            <person name="Pearson M."/>
            <person name="Priest M."/>
            <person name="Roberts A."/>
            <person name="Saif S."/>
            <person name="Shea T."/>
            <person name="Shenoy N."/>
            <person name="Sisk P."/>
            <person name="Stolte C."/>
            <person name="Sykes S."/>
            <person name="Wortman J."/>
            <person name="Nusbaum C."/>
            <person name="Birren B."/>
        </authorList>
    </citation>
    <scope>NUCLEOTIDE SEQUENCE [LARGE SCALE GENOMIC DNA]</scope>
    <source>
        <strain evidence="2 3">WAL-18680</strain>
    </source>
</reference>
<name>G5IJD9_9FIRM</name>
<comment type="caution">
    <text evidence="2">The sequence shown here is derived from an EMBL/GenBank/DDBJ whole genome shotgun (WGS) entry which is preliminary data.</text>
</comment>
<dbReference type="InterPro" id="IPR003767">
    <property type="entry name" value="Malate/L-lactate_DH-like"/>
</dbReference>
<dbReference type="Gene3D" id="1.10.1530.10">
    <property type="match status" value="1"/>
</dbReference>
<organism evidence="2 3">
    <name type="scientific">Hungatella hathewayi WAL-18680</name>
    <dbReference type="NCBI Taxonomy" id="742737"/>
    <lineage>
        <taxon>Bacteria</taxon>
        <taxon>Bacillati</taxon>
        <taxon>Bacillota</taxon>
        <taxon>Clostridia</taxon>
        <taxon>Lachnospirales</taxon>
        <taxon>Lachnospiraceae</taxon>
        <taxon>Hungatella</taxon>
    </lineage>
</organism>